<sequence length="120" mass="13329">MSDFKNRASDRTDVDWISIIRLGGGTEIPCAIKDVSASGMKVALSAEVDLPETFNIKVVGRDLVFNVRQAWRRGHFIGLTIQKIGKIPPPKQTSTLEAKSSTPAADYNRIGARRNFRDRD</sequence>
<evidence type="ECO:0000313" key="2">
    <source>
        <dbReference type="EMBL" id="MEE7459460.1"/>
    </source>
</evidence>
<dbReference type="SUPFAM" id="SSF141371">
    <property type="entry name" value="PilZ domain-like"/>
    <property type="match status" value="1"/>
</dbReference>
<evidence type="ECO:0000313" key="3">
    <source>
        <dbReference type="Proteomes" id="UP001349262"/>
    </source>
</evidence>
<name>A0ABU7TG20_9HYPH</name>
<dbReference type="Proteomes" id="UP001349262">
    <property type="component" value="Unassembled WGS sequence"/>
</dbReference>
<reference evidence="2 3" key="1">
    <citation type="journal article" date="2012" name="Genet. Mol. Biol.">
        <title>Analysis of 16S rRNA and mxaF genes revealing insights into Methylobacterium niche-specific plant association.</title>
        <authorList>
            <person name="Dourado M.N."/>
            <person name="Andreote F.D."/>
            <person name="Dini-Andreote F."/>
            <person name="Conti R."/>
            <person name="Araujo J.M."/>
            <person name="Araujo W.L."/>
        </authorList>
    </citation>
    <scope>NUCLEOTIDE SEQUENCE [LARGE SCALE GENOMIC DNA]</scope>
    <source>
        <strain evidence="2 3">SR1.6/4</strain>
    </source>
</reference>
<evidence type="ECO:0000256" key="1">
    <source>
        <dbReference type="SAM" id="MobiDB-lite"/>
    </source>
</evidence>
<dbReference type="EMBL" id="MLBY01000005">
    <property type="protein sequence ID" value="MEE7459460.1"/>
    <property type="molecule type" value="Genomic_DNA"/>
</dbReference>
<accession>A0ABU7TG20</accession>
<organism evidence="2 3">
    <name type="scientific">Methylobacterium radiotolerans</name>
    <dbReference type="NCBI Taxonomy" id="31998"/>
    <lineage>
        <taxon>Bacteria</taxon>
        <taxon>Pseudomonadati</taxon>
        <taxon>Pseudomonadota</taxon>
        <taxon>Alphaproteobacteria</taxon>
        <taxon>Hyphomicrobiales</taxon>
        <taxon>Methylobacteriaceae</taxon>
        <taxon>Methylobacterium</taxon>
    </lineage>
</organism>
<proteinExistence type="predicted"/>
<keyword evidence="3" id="KW-1185">Reference proteome</keyword>
<gene>
    <name evidence="2" type="ORF">MRSR164_22505</name>
</gene>
<feature type="compositionally biased region" description="Polar residues" evidence="1">
    <location>
        <begin position="92"/>
        <end position="103"/>
    </location>
</feature>
<dbReference type="Gene3D" id="2.40.10.220">
    <property type="entry name" value="predicted glycosyltransferase like domains"/>
    <property type="match status" value="1"/>
</dbReference>
<protein>
    <submittedName>
        <fullName evidence="2">PilZ domain-containing protein</fullName>
    </submittedName>
</protein>
<comment type="caution">
    <text evidence="2">The sequence shown here is derived from an EMBL/GenBank/DDBJ whole genome shotgun (WGS) entry which is preliminary data.</text>
</comment>
<feature type="region of interest" description="Disordered" evidence="1">
    <location>
        <begin position="88"/>
        <end position="120"/>
    </location>
</feature>